<dbReference type="EMBL" id="JBHSJH010000001">
    <property type="protein sequence ID" value="MFC4891621.1"/>
    <property type="molecule type" value="Genomic_DNA"/>
</dbReference>
<dbReference type="Pfam" id="PF13462">
    <property type="entry name" value="Thioredoxin_4"/>
    <property type="match status" value="1"/>
</dbReference>
<feature type="signal peptide" evidence="2">
    <location>
        <begin position="1"/>
        <end position="21"/>
    </location>
</feature>
<dbReference type="InterPro" id="IPR036249">
    <property type="entry name" value="Thioredoxin-like_sf"/>
</dbReference>
<sequence length="384" mass="40417">MNKKKLLIALTAASLAIGLTACKGEDKASDEPTAPASEVTTNNTTTNNNSNASYVIGYGIGSNMANDPNLDGIDINNDKVIQGFNDALNNTKPAVSEEAIASNLKQLRETVTEKMNAQSVSSFLENRDSIVSSDLTPKTDNKGAKIAVYEFFDYQCMYCAKVYPELEKLMDKNPNVEFVFVEFPIFGERSPASEYAAEVGSAIYKLYGGATYVKYHDGIFATGEDEGKLKDSTIDKVAKDSGADIAKVKATIKSAKIAEHLKDVLTIGSQNLGIQGTPYLVVAPINNANESNTTVIAGYTNADNIQRAIDDASSGAQAQTAATYDNSSATDKSAAPITQADNSATTTTPVANANESSEAASTNAALTDAVSAEQTSNSGSSVQA</sequence>
<dbReference type="PROSITE" id="PS51352">
    <property type="entry name" value="THIOREDOXIN_2"/>
    <property type="match status" value="1"/>
</dbReference>
<dbReference type="InterPro" id="IPR050824">
    <property type="entry name" value="Thiol_disulfide_DsbA"/>
</dbReference>
<gene>
    <name evidence="4" type="ORF">ACFPDQ_00985</name>
</gene>
<dbReference type="Gene3D" id="1.10.287.460">
    <property type="entry name" value="Peptidyl-prolyl cis-trans isomerase, FKBP-type, N-terminal domain"/>
    <property type="match status" value="1"/>
</dbReference>
<dbReference type="PANTHER" id="PTHR35891">
    <property type="entry name" value="THIOL:DISULFIDE INTERCHANGE PROTEIN DSBA"/>
    <property type="match status" value="1"/>
</dbReference>
<organism evidence="4 5">
    <name type="scientific">Pseudofrancisella aestuarii</name>
    <dbReference type="NCBI Taxonomy" id="2670347"/>
    <lineage>
        <taxon>Bacteria</taxon>
        <taxon>Pseudomonadati</taxon>
        <taxon>Pseudomonadota</taxon>
        <taxon>Gammaproteobacteria</taxon>
        <taxon>Thiotrichales</taxon>
        <taxon>Francisellaceae</taxon>
        <taxon>Pseudofrancisella</taxon>
    </lineage>
</organism>
<keyword evidence="2" id="KW-0732">Signal</keyword>
<feature type="compositionally biased region" description="Polar residues" evidence="1">
    <location>
        <begin position="372"/>
        <end position="384"/>
    </location>
</feature>
<evidence type="ECO:0000256" key="1">
    <source>
        <dbReference type="SAM" id="MobiDB-lite"/>
    </source>
</evidence>
<dbReference type="InterPro" id="IPR012336">
    <property type="entry name" value="Thioredoxin-like_fold"/>
</dbReference>
<feature type="region of interest" description="Disordered" evidence="1">
    <location>
        <begin position="324"/>
        <end position="384"/>
    </location>
</feature>
<proteinExistence type="predicted"/>
<dbReference type="PANTHER" id="PTHR35891:SF3">
    <property type="entry name" value="THIOL:DISULFIDE INTERCHANGE PROTEIN DSBL"/>
    <property type="match status" value="1"/>
</dbReference>
<feature type="compositionally biased region" description="Low complexity" evidence="1">
    <location>
        <begin position="351"/>
        <end position="365"/>
    </location>
</feature>
<dbReference type="InterPro" id="IPR036944">
    <property type="entry name" value="PPIase_FKBP_N_sf"/>
</dbReference>
<protein>
    <submittedName>
        <fullName evidence="4">Thioredoxin domain-containing protein</fullName>
    </submittedName>
</protein>
<dbReference type="Gene3D" id="3.40.30.10">
    <property type="entry name" value="Glutaredoxin"/>
    <property type="match status" value="1"/>
</dbReference>
<keyword evidence="5" id="KW-1185">Reference proteome</keyword>
<evidence type="ECO:0000313" key="5">
    <source>
        <dbReference type="Proteomes" id="UP001595926"/>
    </source>
</evidence>
<comment type="caution">
    <text evidence="4">The sequence shown here is derived from an EMBL/GenBank/DDBJ whole genome shotgun (WGS) entry which is preliminary data.</text>
</comment>
<evidence type="ECO:0000313" key="4">
    <source>
        <dbReference type="EMBL" id="MFC4891621.1"/>
    </source>
</evidence>
<dbReference type="RefSeq" id="WP_119330642.1">
    <property type="nucleotide sequence ID" value="NZ_JBHSJH010000001.1"/>
</dbReference>
<evidence type="ECO:0000259" key="3">
    <source>
        <dbReference type="PROSITE" id="PS51352"/>
    </source>
</evidence>
<feature type="compositionally biased region" description="Polar residues" evidence="1">
    <location>
        <begin position="339"/>
        <end position="350"/>
    </location>
</feature>
<dbReference type="CDD" id="cd03023">
    <property type="entry name" value="DsbA_Com1_like"/>
    <property type="match status" value="1"/>
</dbReference>
<feature type="domain" description="Thioredoxin" evidence="3">
    <location>
        <begin position="86"/>
        <end position="257"/>
    </location>
</feature>
<dbReference type="Proteomes" id="UP001595926">
    <property type="component" value="Unassembled WGS sequence"/>
</dbReference>
<feature type="region of interest" description="Disordered" evidence="1">
    <location>
        <begin position="25"/>
        <end position="48"/>
    </location>
</feature>
<evidence type="ECO:0000256" key="2">
    <source>
        <dbReference type="SAM" id="SignalP"/>
    </source>
</evidence>
<dbReference type="PROSITE" id="PS51257">
    <property type="entry name" value="PROKAR_LIPOPROTEIN"/>
    <property type="match status" value="1"/>
</dbReference>
<dbReference type="InterPro" id="IPR013766">
    <property type="entry name" value="Thioredoxin_domain"/>
</dbReference>
<reference evidence="5" key="1">
    <citation type="journal article" date="2019" name="Int. J. Syst. Evol. Microbiol.">
        <title>The Global Catalogue of Microorganisms (GCM) 10K type strain sequencing project: providing services to taxonomists for standard genome sequencing and annotation.</title>
        <authorList>
            <consortium name="The Broad Institute Genomics Platform"/>
            <consortium name="The Broad Institute Genome Sequencing Center for Infectious Disease"/>
            <person name="Wu L."/>
            <person name="Ma J."/>
        </authorList>
    </citation>
    <scope>NUCLEOTIDE SEQUENCE [LARGE SCALE GENOMIC DNA]</scope>
    <source>
        <strain evidence="5">CGMCC 1.13718</strain>
    </source>
</reference>
<feature type="chain" id="PRO_5046871407" evidence="2">
    <location>
        <begin position="22"/>
        <end position="384"/>
    </location>
</feature>
<name>A0ABV9T905_9GAMM</name>
<dbReference type="InterPro" id="IPR000774">
    <property type="entry name" value="PPIase_FKBP_N"/>
</dbReference>
<accession>A0ABV9T905</accession>
<dbReference type="Pfam" id="PF01346">
    <property type="entry name" value="FKBP_N"/>
    <property type="match status" value="1"/>
</dbReference>
<dbReference type="SUPFAM" id="SSF52833">
    <property type="entry name" value="Thioredoxin-like"/>
    <property type="match status" value="1"/>
</dbReference>